<dbReference type="GO" id="GO:0016579">
    <property type="term" value="P:protein deubiquitination"/>
    <property type="evidence" value="ECO:0007669"/>
    <property type="project" value="InterPro"/>
</dbReference>
<feature type="compositionally biased region" description="Low complexity" evidence="1">
    <location>
        <begin position="1382"/>
        <end position="1391"/>
    </location>
</feature>
<evidence type="ECO:0000259" key="2">
    <source>
        <dbReference type="PROSITE" id="PS50235"/>
    </source>
</evidence>
<evidence type="ECO:0000313" key="3">
    <source>
        <dbReference type="EMBL" id="CAE7392653.1"/>
    </source>
</evidence>
<dbReference type="Gene3D" id="3.90.70.10">
    <property type="entry name" value="Cysteine proteinases"/>
    <property type="match status" value="1"/>
</dbReference>
<dbReference type="EMBL" id="CAJNJA010017026">
    <property type="protein sequence ID" value="CAE7392653.1"/>
    <property type="molecule type" value="Genomic_DNA"/>
</dbReference>
<dbReference type="Proteomes" id="UP000601435">
    <property type="component" value="Unassembled WGS sequence"/>
</dbReference>
<dbReference type="OrthoDB" id="10594993at2759"/>
<feature type="compositionally biased region" description="Basic residues" evidence="1">
    <location>
        <begin position="1406"/>
        <end position="1415"/>
    </location>
</feature>
<dbReference type="InterPro" id="IPR018200">
    <property type="entry name" value="USP_CS"/>
</dbReference>
<name>A0A812QL13_9DINO</name>
<gene>
    <name evidence="3" type="ORF">SNEC2469_LOCUS10683</name>
</gene>
<dbReference type="PROSITE" id="PS50235">
    <property type="entry name" value="USP_3"/>
    <property type="match status" value="1"/>
</dbReference>
<reference evidence="3" key="1">
    <citation type="submission" date="2021-02" db="EMBL/GenBank/DDBJ databases">
        <authorList>
            <person name="Dougan E. K."/>
            <person name="Rhodes N."/>
            <person name="Thang M."/>
            <person name="Chan C."/>
        </authorList>
    </citation>
    <scope>NUCLEOTIDE SEQUENCE</scope>
</reference>
<dbReference type="InterPro" id="IPR038765">
    <property type="entry name" value="Papain-like_cys_pep_sf"/>
</dbReference>
<feature type="region of interest" description="Disordered" evidence="1">
    <location>
        <begin position="27"/>
        <end position="72"/>
    </location>
</feature>
<feature type="non-terminal residue" evidence="3">
    <location>
        <position position="1"/>
    </location>
</feature>
<sequence length="1651" mass="184449">PPTSLLTAVDEEMALFGEALPSVKRQVEEEALESSKRVKAQAQVPKGGGKGRNGRGRGGRGKSGGLGGSSHQGALGHSAWGRTLLGSDEALLRALLQLALRHEDLLQRLSLDTTHVWMFENVQGPQQVLSMMYNVTQTWKKLRDETPEKLTRNLRTTVILALFQELSLRLARVREVPEAKEVAEKRGWLLNGKWLYLRWSHDQGALVRDTEAEPLSLEDLETQVQRALVLLKSPGVLHKFQSTRPLAEELSGSTLCFLSELSLRGPEAQELWNLINSWYGLAALNMIGLRIRPARALRSKLADQLQQSLGRQAFLSVLSARRPLTLLGHSLWKQVIRDWHPRYMFQQDAGEFLTHLLAENVPASLEGVWLERYMDVTGQVQSRDVSSANPLPIALDPAAGVSTVQELVSSWHHVPGETKVKAFLMPPSCLCLQLLRFQYDRRLQCAVKTQTPSIYPRERFLRLPCFSGNGMECSSVQYRLEAVSLHHGLTPQQGHYTSILLDGGSEGAWHANDGVSAKPVAADHLSSLLADAYLLWLPLCTSELTEEAASLRASLYSLVWPGVSRKKVESLQTQSPNSQTSTVQVAETGWTTHNEYNTRAWHVVHSGLRNTADKHVDILGIYQHAWNHSVPSTEMLARSSGSLVGPGVVQSASPAADAESLQYIVESNQLIALNTWGPKANAATYTNADIRTQIDFLLSRLRDAVKRNTPIAQQLKLEAWKFYAKFQRLHAAVKKRGRQRRKELFMELVAGIQEAARKGDQRGLYSAVKKIAPKTTKIRMGFRDKGGAMMNAEAEMKMLKDYCESVFGVGESVLEGVAVEEPVHLDVSSLGEALRKMKTGKATPPGIAPVAVWKLCADELLPMLADYIQCHWGHTFSIPTLWTDAHMVWLDKGKPITGPADLRPIGLQDVGGRIVARALNQLIAPHVHAALQNLPQFAYTTGRRIESPLARVAQHCIIVQDILAKQRLTLHDKRRGAVPLDCCGGLLLALDLSKAFDTVCRARMMHSLRMCGVPENLVTLLVQWHNQVVYRLTWKGLKAILIPQKSQITYLGIVAAYDNFRILHARRHLSTSMRLKLWKTTVWASMMYGIPAIGLDDRSAEVLVRKALKHIRAITNDQVHITGTSHMKLLTQWGLQHPLVELHERSEALLTYAQTSVDPMVNNKQALTWLTNVTADFHARARAAIAQDNNVFDVPEGAVLPSEGTAPGEVVALLHCFGVPADHDSGLIVPEHPPVQIMDAKAPSPGTHSTPDAETPAGDDEGPILQRPWVVNFISSHGWQDMMVKTSLRDELDCTCVVCGKTPANRTLVKSHFRKTHVQLWNDFHQKADDMCKLLVMFLVALSLGNVRCFNAFSEVSMTLTAADEEMLLFGTQLPSVKRMMQQQETESQQDQGHHKRLRGTGQGKGRGHKGRAPKKSGQDHLMNEVETSLLDAMMRLSLKHEDLWNRLQQDTTHAWTFENTQDASNTIPLLYNVAQQWKSLKEKEPQKLTRNLRTTVMLGLLQELHTRVQRVKDVEGAAHQATGRGWLRQGSWLYMKWDADSQQLVEDKEREPLPADIILGTLNEAVTFLKEGTLLHKFQATRPLVQDMKGEVLTFLSELSVRGQTSDRMFEILRMWEGNAALKMVGVRIRGARPQRSKMANLIQQYLDQR</sequence>
<dbReference type="Pfam" id="PF00443">
    <property type="entry name" value="UCH"/>
    <property type="match status" value="1"/>
</dbReference>
<proteinExistence type="predicted"/>
<dbReference type="InterPro" id="IPR001394">
    <property type="entry name" value="Peptidase_C19_UCH"/>
</dbReference>
<feature type="domain" description="USP" evidence="2">
    <location>
        <begin position="272"/>
        <end position="540"/>
    </location>
</feature>
<dbReference type="GO" id="GO:0004843">
    <property type="term" value="F:cysteine-type deubiquitinase activity"/>
    <property type="evidence" value="ECO:0007669"/>
    <property type="project" value="InterPro"/>
</dbReference>
<dbReference type="CDD" id="cd02257">
    <property type="entry name" value="Peptidase_C19"/>
    <property type="match status" value="1"/>
</dbReference>
<dbReference type="InterPro" id="IPR028889">
    <property type="entry name" value="USP"/>
</dbReference>
<organism evidence="3 4">
    <name type="scientific">Symbiodinium necroappetens</name>
    <dbReference type="NCBI Taxonomy" id="1628268"/>
    <lineage>
        <taxon>Eukaryota</taxon>
        <taxon>Sar</taxon>
        <taxon>Alveolata</taxon>
        <taxon>Dinophyceae</taxon>
        <taxon>Suessiales</taxon>
        <taxon>Symbiodiniaceae</taxon>
        <taxon>Symbiodinium</taxon>
    </lineage>
</organism>
<feature type="compositionally biased region" description="Basic and acidic residues" evidence="1">
    <location>
        <begin position="27"/>
        <end position="36"/>
    </location>
</feature>
<dbReference type="SUPFAM" id="SSF54001">
    <property type="entry name" value="Cysteine proteinases"/>
    <property type="match status" value="1"/>
</dbReference>
<evidence type="ECO:0000313" key="4">
    <source>
        <dbReference type="Proteomes" id="UP000601435"/>
    </source>
</evidence>
<feature type="compositionally biased region" description="Gly residues" evidence="1">
    <location>
        <begin position="61"/>
        <end position="70"/>
    </location>
</feature>
<feature type="region of interest" description="Disordered" evidence="1">
    <location>
        <begin position="1380"/>
        <end position="1422"/>
    </location>
</feature>
<accession>A0A812QL13</accession>
<protein>
    <recommendedName>
        <fullName evidence="2">USP domain-containing protein</fullName>
    </recommendedName>
</protein>
<comment type="caution">
    <text evidence="3">The sequence shown here is derived from an EMBL/GenBank/DDBJ whole genome shotgun (WGS) entry which is preliminary data.</text>
</comment>
<dbReference type="PROSITE" id="PS00973">
    <property type="entry name" value="USP_2"/>
    <property type="match status" value="1"/>
</dbReference>
<evidence type="ECO:0000256" key="1">
    <source>
        <dbReference type="SAM" id="MobiDB-lite"/>
    </source>
</evidence>
<feature type="region of interest" description="Disordered" evidence="1">
    <location>
        <begin position="1237"/>
        <end position="1261"/>
    </location>
</feature>
<dbReference type="PANTHER" id="PTHR19446">
    <property type="entry name" value="REVERSE TRANSCRIPTASES"/>
    <property type="match status" value="1"/>
</dbReference>
<keyword evidence="4" id="KW-1185">Reference proteome</keyword>